<feature type="compositionally biased region" description="Polar residues" evidence="1">
    <location>
        <begin position="196"/>
        <end position="207"/>
    </location>
</feature>
<protein>
    <submittedName>
        <fullName evidence="2">Uncharacterized protein</fullName>
    </submittedName>
</protein>
<sequence length="229" mass="25171">MHSDKALGPDGMNLRFWAVIGHREVHGIRQKIVGGLVGNVSDGTSENGFGANSGGNEGGRGIGDEMSVNGRNASQLGYQVYIGNLNDANQAQLGSMGAIRLPPIVGNVVCHYSRDDQVSPLTFRMTKEQIEKDQERDENMSKMMTQMDLLSKHVIGSGSKTMNAIGVSGVNPDDAHFESLYNEEVHFLANKGGGFRQNNSRPCVNQGRNKERDEGWKDRKREWHDRGTN</sequence>
<reference evidence="2" key="1">
    <citation type="submission" date="2023-08" db="EMBL/GenBank/DDBJ databases">
        <title>A de novo genome assembly of Solanum verrucosum Schlechtendal, a Mexican diploid species geographically isolated from the other diploid A-genome species in potato relatives.</title>
        <authorList>
            <person name="Hosaka K."/>
        </authorList>
    </citation>
    <scope>NUCLEOTIDE SEQUENCE</scope>
    <source>
        <tissue evidence="2">Young leaves</tissue>
    </source>
</reference>
<organism evidence="2 3">
    <name type="scientific">Solanum verrucosum</name>
    <dbReference type="NCBI Taxonomy" id="315347"/>
    <lineage>
        <taxon>Eukaryota</taxon>
        <taxon>Viridiplantae</taxon>
        <taxon>Streptophyta</taxon>
        <taxon>Embryophyta</taxon>
        <taxon>Tracheophyta</taxon>
        <taxon>Spermatophyta</taxon>
        <taxon>Magnoliopsida</taxon>
        <taxon>eudicotyledons</taxon>
        <taxon>Gunneridae</taxon>
        <taxon>Pentapetalae</taxon>
        <taxon>asterids</taxon>
        <taxon>lamiids</taxon>
        <taxon>Solanales</taxon>
        <taxon>Solanaceae</taxon>
        <taxon>Solanoideae</taxon>
        <taxon>Solaneae</taxon>
        <taxon>Solanum</taxon>
    </lineage>
</organism>
<feature type="compositionally biased region" description="Basic and acidic residues" evidence="1">
    <location>
        <begin position="208"/>
        <end position="229"/>
    </location>
</feature>
<evidence type="ECO:0000313" key="2">
    <source>
        <dbReference type="EMBL" id="WMV30094.1"/>
    </source>
</evidence>
<keyword evidence="3" id="KW-1185">Reference proteome</keyword>
<dbReference type="Proteomes" id="UP001234989">
    <property type="component" value="Chromosome 5"/>
</dbReference>
<dbReference type="AlphaFoldDB" id="A0AAF0R1Y1"/>
<dbReference type="EMBL" id="CP133616">
    <property type="protein sequence ID" value="WMV30094.1"/>
    <property type="molecule type" value="Genomic_DNA"/>
</dbReference>
<feature type="region of interest" description="Disordered" evidence="1">
    <location>
        <begin position="45"/>
        <end position="67"/>
    </location>
</feature>
<proteinExistence type="predicted"/>
<evidence type="ECO:0000313" key="3">
    <source>
        <dbReference type="Proteomes" id="UP001234989"/>
    </source>
</evidence>
<name>A0AAF0R1Y1_SOLVR</name>
<feature type="region of interest" description="Disordered" evidence="1">
    <location>
        <begin position="191"/>
        <end position="229"/>
    </location>
</feature>
<gene>
    <name evidence="2" type="ORF">MTR67_023479</name>
</gene>
<accession>A0AAF0R1Y1</accession>
<evidence type="ECO:0000256" key="1">
    <source>
        <dbReference type="SAM" id="MobiDB-lite"/>
    </source>
</evidence>
<feature type="compositionally biased region" description="Gly residues" evidence="1">
    <location>
        <begin position="51"/>
        <end position="61"/>
    </location>
</feature>